<accession>A0AAN8RLY9</accession>
<dbReference type="SUPFAM" id="SSF55048">
    <property type="entry name" value="Probable ACP-binding domain of malonyl-CoA ACP transacylase"/>
    <property type="match status" value="1"/>
</dbReference>
<dbReference type="InterPro" id="IPR036736">
    <property type="entry name" value="ACP-like_sf"/>
</dbReference>
<comment type="caution">
    <text evidence="12">The sequence shown here is derived from an EMBL/GenBank/DDBJ whole genome shotgun (WGS) entry which is preliminary data.</text>
</comment>
<dbReference type="Gene3D" id="3.90.180.10">
    <property type="entry name" value="Medium-chain alcohol dehydrogenases, catalytic domain"/>
    <property type="match status" value="1"/>
</dbReference>
<dbReference type="CDD" id="cd00833">
    <property type="entry name" value="PKS"/>
    <property type="match status" value="1"/>
</dbReference>
<dbReference type="GO" id="GO:0044550">
    <property type="term" value="P:secondary metabolite biosynthetic process"/>
    <property type="evidence" value="ECO:0007669"/>
    <property type="project" value="UniProtKB-ARBA"/>
</dbReference>
<dbReference type="PROSITE" id="PS50075">
    <property type="entry name" value="CARRIER"/>
    <property type="match status" value="1"/>
</dbReference>
<evidence type="ECO:0000259" key="10">
    <source>
        <dbReference type="PROSITE" id="PS52004"/>
    </source>
</evidence>
<dbReference type="Pfam" id="PF00698">
    <property type="entry name" value="Acyl_transf_1"/>
    <property type="match status" value="1"/>
</dbReference>
<dbReference type="CDD" id="cd05195">
    <property type="entry name" value="enoyl_red"/>
    <property type="match status" value="1"/>
</dbReference>
<dbReference type="SMART" id="SM00826">
    <property type="entry name" value="PKS_DH"/>
    <property type="match status" value="1"/>
</dbReference>
<evidence type="ECO:0000256" key="8">
    <source>
        <dbReference type="PROSITE-ProRule" id="PRU01363"/>
    </source>
</evidence>
<keyword evidence="4" id="KW-0521">NADP</keyword>
<dbReference type="InterPro" id="IPR009081">
    <property type="entry name" value="PP-bd_ACP"/>
</dbReference>
<feature type="region of interest" description="C-terminal hotdog fold" evidence="8">
    <location>
        <begin position="1102"/>
        <end position="1252"/>
    </location>
</feature>
<feature type="active site" description="Proton acceptor; for dehydratase activity" evidence="8">
    <location>
        <position position="986"/>
    </location>
</feature>
<dbReference type="InterPro" id="IPR057326">
    <property type="entry name" value="KR_dom"/>
</dbReference>
<keyword evidence="7" id="KW-0012">Acyltransferase</keyword>
<dbReference type="Proteomes" id="UP001313282">
    <property type="component" value="Unassembled WGS sequence"/>
</dbReference>
<proteinExistence type="predicted"/>
<dbReference type="Pfam" id="PF08240">
    <property type="entry name" value="ADH_N"/>
    <property type="match status" value="1"/>
</dbReference>
<feature type="active site" description="Proton donor; for dehydratase activity" evidence="8">
    <location>
        <position position="1165"/>
    </location>
</feature>
<dbReference type="PANTHER" id="PTHR43775:SF50">
    <property type="entry name" value="HIGHLY REDUCING POLYKETIDE SYNTHASE SRDA"/>
    <property type="match status" value="1"/>
</dbReference>
<dbReference type="InterPro" id="IPR013968">
    <property type="entry name" value="PKS_KR"/>
</dbReference>
<dbReference type="InterPro" id="IPR020843">
    <property type="entry name" value="ER"/>
</dbReference>
<organism evidence="12 13">
    <name type="scientific">Orbilia javanica</name>
    <dbReference type="NCBI Taxonomy" id="47235"/>
    <lineage>
        <taxon>Eukaryota</taxon>
        <taxon>Fungi</taxon>
        <taxon>Dikarya</taxon>
        <taxon>Ascomycota</taxon>
        <taxon>Pezizomycotina</taxon>
        <taxon>Orbiliomycetes</taxon>
        <taxon>Orbiliales</taxon>
        <taxon>Orbiliaceae</taxon>
        <taxon>Orbilia</taxon>
    </lineage>
</organism>
<dbReference type="Pfam" id="PF13602">
    <property type="entry name" value="ADH_zinc_N_2"/>
    <property type="match status" value="1"/>
</dbReference>
<evidence type="ECO:0000256" key="1">
    <source>
        <dbReference type="ARBA" id="ARBA00022450"/>
    </source>
</evidence>
<dbReference type="SMART" id="SM00829">
    <property type="entry name" value="PKS_ER"/>
    <property type="match status" value="1"/>
</dbReference>
<dbReference type="SUPFAM" id="SSF51735">
    <property type="entry name" value="NAD(P)-binding Rossmann-fold domains"/>
    <property type="match status" value="2"/>
</dbReference>
<dbReference type="Gene3D" id="3.40.366.10">
    <property type="entry name" value="Malonyl-Coenzyme A Acyl Carrier Protein, domain 2"/>
    <property type="match status" value="1"/>
</dbReference>
<dbReference type="InterPro" id="IPR014043">
    <property type="entry name" value="Acyl_transferase_dom"/>
</dbReference>
<dbReference type="GO" id="GO:0006633">
    <property type="term" value="P:fatty acid biosynthetic process"/>
    <property type="evidence" value="ECO:0007669"/>
    <property type="project" value="InterPro"/>
</dbReference>
<dbReference type="Pfam" id="PF16197">
    <property type="entry name" value="KAsynt_C_assoc"/>
    <property type="match status" value="1"/>
</dbReference>
<dbReference type="SUPFAM" id="SSF47336">
    <property type="entry name" value="ACP-like"/>
    <property type="match status" value="1"/>
</dbReference>
<dbReference type="InterPro" id="IPR016036">
    <property type="entry name" value="Malonyl_transacylase_ACP-bd"/>
</dbReference>
<dbReference type="Gene3D" id="1.10.1200.10">
    <property type="entry name" value="ACP-like"/>
    <property type="match status" value="1"/>
</dbReference>
<name>A0AAN8RLY9_9PEZI</name>
<evidence type="ECO:0000256" key="4">
    <source>
        <dbReference type="ARBA" id="ARBA00022857"/>
    </source>
</evidence>
<dbReference type="InterPro" id="IPR049551">
    <property type="entry name" value="PKS_DH_C"/>
</dbReference>
<evidence type="ECO:0000256" key="2">
    <source>
        <dbReference type="ARBA" id="ARBA00022553"/>
    </source>
</evidence>
<dbReference type="InterPro" id="IPR014030">
    <property type="entry name" value="Ketoacyl_synth_N"/>
</dbReference>
<dbReference type="InterPro" id="IPR036291">
    <property type="entry name" value="NAD(P)-bd_dom_sf"/>
</dbReference>
<dbReference type="GO" id="GO:0004315">
    <property type="term" value="F:3-oxoacyl-[acyl-carrier-protein] synthase activity"/>
    <property type="evidence" value="ECO:0007669"/>
    <property type="project" value="InterPro"/>
</dbReference>
<dbReference type="SMART" id="SM00825">
    <property type="entry name" value="PKS_KS"/>
    <property type="match status" value="1"/>
</dbReference>
<dbReference type="Pfam" id="PF21089">
    <property type="entry name" value="PKS_DH_N"/>
    <property type="match status" value="1"/>
</dbReference>
<reference evidence="12 13" key="1">
    <citation type="submission" date="2019-10" db="EMBL/GenBank/DDBJ databases">
        <authorList>
            <person name="Palmer J.M."/>
        </authorList>
    </citation>
    <scope>NUCLEOTIDE SEQUENCE [LARGE SCALE GENOMIC DNA]</scope>
    <source>
        <strain evidence="12 13">TWF718</strain>
    </source>
</reference>
<dbReference type="InterPro" id="IPR018201">
    <property type="entry name" value="Ketoacyl_synth_AS"/>
</dbReference>
<keyword evidence="6" id="KW-0511">Multifunctional enzyme</keyword>
<dbReference type="SUPFAM" id="SSF53901">
    <property type="entry name" value="Thiolase-like"/>
    <property type="match status" value="1"/>
</dbReference>
<dbReference type="InterPro" id="IPR014031">
    <property type="entry name" value="Ketoacyl_synth_C"/>
</dbReference>
<sequence length="2376" mass="259884">MAPHSVSSPPAQDTAFHNYDGDLPASNECVQGGPVEPLAIIGLACRYPGEASSGTKLWDLLMNERSGQGDFPSSRFNVDAYYKAHGDPIGGINMRGGYFVQEDLRNFENDFFGINNAEATYMDPQQRKILEVVFECFENAGAPIEKLSGSNTGCYVGNFTSDHMLSQLRDIDGLHRYGMSGMGVTMLANRISYVFNLNGPSMVIDTACSSSLYCLHLACTALQTGECDGAVVAGTNLIRSIEGQVAAMRTGVLSKTSTCHTFDASADGYGRADGVGALYLKRLSDAIRDGDPIRSVIRGTAINANGRTLGISLPSAEYQEKVIKKAYTKAGLNVDDTTYIECHGTGTPVGDPIEVEAVSKVFNKPGRVPVRIGSIKPNIGHCEAASAIASVIKVTMAMENNFIPPTIGISQINPNIPCAEWGVEIVRKGQNWSGQGGLLRAGVNSFGYGGANAHVILENAAAHLPHNYSAASEFIPYRRTKLLLPLSGSTEDSLSARLNGLTTYNLKSVTVQDLAYTLGSRRSFLEKRGYLLTSPGSYHKDFSPENLRTIPVPVRRDLPPFAFVFTGQGAQWPQMCIELFDEFAVFRNAIAEMDSVLQKLPHAPLWRLKDVLCEPKATSRVTDPVYSQPACTAIQIALVLLLQSWGIKPDAVIGHSSGEISAAFAAGFISLAQAISTAFYRGYSVRGDKFNGAMIAAGISQEEADSMIERLQLVGKIGVACINSPNSVTISGDAQAIDTMFEELQTKKLFGRKLQTQGRAYHSHHMLAIGDEYENLLKATQSILGVSSQVETGPVWVSSVTGQVMSRCATVPSYWRANLERPVEFYKAVTELSRIGAYHLIEIGPHSTLESPIKQIRAKLGVGEESLIYSPTIIRNKNSVDSVLGMAGALYLYGHPINFSKVNSLEVGGKPGQSPVNYRVIQDLPDYPWTYSESPLWYEPRVSSELRSRKYPRHELLGSKVLGSNGIEHLWKNVPRLDEPAWLADHRLNDSVVFPGAGYIAMVIEALRQTVEPEQEFVVNLKNMKIISALVLSNNRSAPAEVLTSLRPTQLTYTTNSSEWWDFSIVSFQNGVSTTHATGSGRVAPKAHQKLTRTIEAPEGSLESSAPRVWYEKFSSGGVNFGPEFQTITDFGVSRLRNLYHCDASVTIKRQVGNDIYPVHPTIIDSLMQASVVAAAAGSTRDFRTRIPTNIGYATFTLNNENREGEWLIATEAEAIGFKTAQINSELVKPDGMVEARIEDVGMTLYKGSQKEITSDERHPMLRVLWKPDATPGMISDKDLSRFLDSAANGSGPAVSQPLEEIMACVNIVGHKNPYLNVLELGDSTSDFTNSTIETLMGRTPFPNLLSYTIGKFNGEGQLVGSKVKISTGKAENAEELGSELKFDLILLTDSRDSAEPLSQRLIALKSFLATWGTIVLISQGVSPPLRDLEFAVAKSQRNGFAITLLNHIEDVNGVDLQIKESPIIIIENSSTSLSDSIAKEIKKIIGQTPIRISFSEISEKTVPQGSTVINLVELQSALLGNTTKFELDLIKVLTNQASCLTWVTNGNLLSGERPDHSLVFGLSRAVMTEQPSLQFFAYDIDDIDAEPSRSARNIVSLFKKAAPNLADFEFIEKEGTVHVSRFVPDEFLNSAFRQSQEAETIKMPLEAAQKIQAQLSIKTLGSFDTLFFNHVTLPELKPHEVQVSVRCVSLNAKDFYTLGGRVDTKNGTCALEFSGVVEKIGANVTSFSVGDRVCVMAPSFFRTSEIVPDWACCKLNDDEDFNSISTIPVVYATAIYGLHYRANLQEGESVLIHSGAGSVGMAAIQLAQLSGARIFTTVSTEDKQQFLIDNYGIKPENIFNSRDSSFETDLMEATNGAGVDVVLNSLTGDLLHASWRCCGPFGRFIEIGKKDLVESGLLQMEQFLKSTTYTAFDMSELYNSPDPAHHMIWSTVMRKGIELYRQNKVKISPLEVFDIEDLPNAFRRFGSRNRIGKVVVNMEKPESVLNVRISRYSAEFSANKSYLMIGCLGGLGRSLSKWMVERGARKFVFLGRSGLDKEAARRLIEDLTSLGAECKVVRGDVVSATDVEKMIAAADAPVGGVVQAAMGLKHALFGAMPNEYWRAGIDSKVLGTWNIHNKLKGKDQHLDFFLLTSSISGSAGTPAESNYCAANYFLDNFARYLRSQGLPATAVGFGMISEVGYLHENPEAEQMLLRKGLQQITESEMLSIIDISLTRAMQIPGSYDKAATAHVLTGLEPLRMLKLGKEGLKQNNLQKNARASIMFRAIYEQKGLTDSQDGDLPKEVSELRDSGVSLLEAITACVAGRFGELVLVAADKVNIIKPLDEYGLDSMVAAEFRSWFYQAFKVDISFLELLDKNTTIQKLGKIVTEKVEARK</sequence>
<evidence type="ECO:0000259" key="11">
    <source>
        <dbReference type="PROSITE" id="PS52019"/>
    </source>
</evidence>
<dbReference type="Pfam" id="PF02801">
    <property type="entry name" value="Ketoacyl-synt_C"/>
    <property type="match status" value="1"/>
</dbReference>
<dbReference type="GO" id="GO:1901336">
    <property type="term" value="P:lactone biosynthetic process"/>
    <property type="evidence" value="ECO:0007669"/>
    <property type="project" value="UniProtKB-ARBA"/>
</dbReference>
<dbReference type="InterPro" id="IPR016039">
    <property type="entry name" value="Thiolase-like"/>
</dbReference>
<dbReference type="InterPro" id="IPR013154">
    <property type="entry name" value="ADH-like_N"/>
</dbReference>
<dbReference type="InterPro" id="IPR011032">
    <property type="entry name" value="GroES-like_sf"/>
</dbReference>
<evidence type="ECO:0000313" key="12">
    <source>
        <dbReference type="EMBL" id="KAK6356052.1"/>
    </source>
</evidence>
<dbReference type="InterPro" id="IPR049900">
    <property type="entry name" value="PKS_mFAS_DH"/>
</dbReference>
<dbReference type="Gene3D" id="3.10.129.110">
    <property type="entry name" value="Polyketide synthase dehydratase"/>
    <property type="match status" value="1"/>
</dbReference>
<keyword evidence="13" id="KW-1185">Reference proteome</keyword>
<evidence type="ECO:0000313" key="13">
    <source>
        <dbReference type="Proteomes" id="UP001313282"/>
    </source>
</evidence>
<feature type="region of interest" description="N-terminal hotdog fold" evidence="8">
    <location>
        <begin position="954"/>
        <end position="1088"/>
    </location>
</feature>
<evidence type="ECO:0000256" key="5">
    <source>
        <dbReference type="ARBA" id="ARBA00023002"/>
    </source>
</evidence>
<evidence type="ECO:0000259" key="9">
    <source>
        <dbReference type="PROSITE" id="PS50075"/>
    </source>
</evidence>
<dbReference type="InterPro" id="IPR042104">
    <property type="entry name" value="PKS_dehydratase_sf"/>
</dbReference>
<dbReference type="SUPFAM" id="SSF52151">
    <property type="entry name" value="FabD/lysophospholipase-like"/>
    <property type="match status" value="1"/>
</dbReference>
<gene>
    <name evidence="12" type="ORF">TWF718_000426</name>
</gene>
<dbReference type="Gene3D" id="3.40.47.10">
    <property type="match status" value="1"/>
</dbReference>
<feature type="domain" description="PKS/mFAS DH" evidence="11">
    <location>
        <begin position="954"/>
        <end position="1252"/>
    </location>
</feature>
<dbReference type="InterPro" id="IPR020841">
    <property type="entry name" value="PKS_Beta-ketoAc_synthase_dom"/>
</dbReference>
<dbReference type="InterPro" id="IPR016035">
    <property type="entry name" value="Acyl_Trfase/lysoPLipase"/>
</dbReference>
<dbReference type="SMART" id="SM00822">
    <property type="entry name" value="PKS_KR"/>
    <property type="match status" value="1"/>
</dbReference>
<dbReference type="PROSITE" id="PS52019">
    <property type="entry name" value="PKS_MFAS_DH"/>
    <property type="match status" value="1"/>
</dbReference>
<dbReference type="FunFam" id="3.40.50.720:FF:000209">
    <property type="entry name" value="Polyketide synthase Pks12"/>
    <property type="match status" value="1"/>
</dbReference>
<keyword evidence="3" id="KW-0808">Transferase</keyword>
<dbReference type="InterPro" id="IPR050091">
    <property type="entry name" value="PKS_NRPS_Biosynth_Enz"/>
</dbReference>
<protein>
    <recommendedName>
        <fullName evidence="14">Carrier domain-containing protein</fullName>
    </recommendedName>
</protein>
<dbReference type="GO" id="GO:0016491">
    <property type="term" value="F:oxidoreductase activity"/>
    <property type="evidence" value="ECO:0007669"/>
    <property type="project" value="UniProtKB-KW"/>
</dbReference>
<dbReference type="InterPro" id="IPR020807">
    <property type="entry name" value="PKS_DH"/>
</dbReference>
<evidence type="ECO:0000256" key="7">
    <source>
        <dbReference type="ARBA" id="ARBA00023315"/>
    </source>
</evidence>
<keyword evidence="2" id="KW-0597">Phosphoprotein</keyword>
<keyword evidence="1" id="KW-0596">Phosphopantetheine</keyword>
<feature type="domain" description="Carrier" evidence="9">
    <location>
        <begin position="2293"/>
        <end position="2372"/>
    </location>
</feature>
<evidence type="ECO:0000256" key="3">
    <source>
        <dbReference type="ARBA" id="ARBA00022679"/>
    </source>
</evidence>
<dbReference type="InterPro" id="IPR032821">
    <property type="entry name" value="PKS_assoc"/>
</dbReference>
<dbReference type="Gene3D" id="3.40.50.720">
    <property type="entry name" value="NAD(P)-binding Rossmann-like Domain"/>
    <property type="match status" value="2"/>
</dbReference>
<dbReference type="Pfam" id="PF23297">
    <property type="entry name" value="ACP_SdgA_C"/>
    <property type="match status" value="1"/>
</dbReference>
<evidence type="ECO:0000256" key="6">
    <source>
        <dbReference type="ARBA" id="ARBA00023268"/>
    </source>
</evidence>
<dbReference type="SUPFAM" id="SSF50129">
    <property type="entry name" value="GroES-like"/>
    <property type="match status" value="1"/>
</dbReference>
<dbReference type="EMBL" id="JAVHNR010000001">
    <property type="protein sequence ID" value="KAK6356052.1"/>
    <property type="molecule type" value="Genomic_DNA"/>
</dbReference>
<keyword evidence="5" id="KW-0560">Oxidoreductase</keyword>
<evidence type="ECO:0008006" key="14">
    <source>
        <dbReference type="Google" id="ProtNLM"/>
    </source>
</evidence>
<dbReference type="Pfam" id="PF08659">
    <property type="entry name" value="KR"/>
    <property type="match status" value="1"/>
</dbReference>
<dbReference type="GO" id="GO:0004312">
    <property type="term" value="F:fatty acid synthase activity"/>
    <property type="evidence" value="ECO:0007669"/>
    <property type="project" value="TreeGrafter"/>
</dbReference>
<dbReference type="Pfam" id="PF00109">
    <property type="entry name" value="ketoacyl-synt"/>
    <property type="match status" value="1"/>
</dbReference>
<dbReference type="InterPro" id="IPR001227">
    <property type="entry name" value="Ac_transferase_dom_sf"/>
</dbReference>
<dbReference type="PROSITE" id="PS52004">
    <property type="entry name" value="KS3_2"/>
    <property type="match status" value="1"/>
</dbReference>
<dbReference type="PANTHER" id="PTHR43775">
    <property type="entry name" value="FATTY ACID SYNTHASE"/>
    <property type="match status" value="1"/>
</dbReference>
<dbReference type="PROSITE" id="PS00606">
    <property type="entry name" value="KS3_1"/>
    <property type="match status" value="1"/>
</dbReference>
<dbReference type="SMART" id="SM00827">
    <property type="entry name" value="PKS_AT"/>
    <property type="match status" value="1"/>
</dbReference>
<dbReference type="Pfam" id="PF14765">
    <property type="entry name" value="PS-DH"/>
    <property type="match status" value="1"/>
</dbReference>
<feature type="domain" description="Ketosynthase family 3 (KS3)" evidence="10">
    <location>
        <begin position="35"/>
        <end position="459"/>
    </location>
</feature>
<dbReference type="InterPro" id="IPR049552">
    <property type="entry name" value="PKS_DH_N"/>
</dbReference>